<feature type="compositionally biased region" description="Basic and acidic residues" evidence="5">
    <location>
        <begin position="1"/>
        <end position="13"/>
    </location>
</feature>
<proteinExistence type="predicted"/>
<evidence type="ECO:0000256" key="5">
    <source>
        <dbReference type="SAM" id="MobiDB-lite"/>
    </source>
</evidence>
<evidence type="ECO:0000313" key="9">
    <source>
        <dbReference type="Proteomes" id="UP000003448"/>
    </source>
</evidence>
<evidence type="ECO:0000313" key="8">
    <source>
        <dbReference type="EMBL" id="CCH16397.1"/>
    </source>
</evidence>
<organism evidence="8 9">
    <name type="scientific">Micromonospora lupini str. Lupac 08</name>
    <dbReference type="NCBI Taxonomy" id="1150864"/>
    <lineage>
        <taxon>Bacteria</taxon>
        <taxon>Bacillati</taxon>
        <taxon>Actinomycetota</taxon>
        <taxon>Actinomycetes</taxon>
        <taxon>Micromonosporales</taxon>
        <taxon>Micromonosporaceae</taxon>
        <taxon>Micromonospora</taxon>
    </lineage>
</organism>
<comment type="caution">
    <text evidence="8">The sequence shown here is derived from an EMBL/GenBank/DDBJ whole genome shotgun (WGS) entry which is preliminary data.</text>
</comment>
<reference evidence="9" key="1">
    <citation type="journal article" date="2012" name="J. Bacteriol.">
        <title>Genome Sequence of Micromonospora lupini Lupac 08, Isolated from Root Nodules of Lupinus angustifolius.</title>
        <authorList>
            <person name="Alonso-Vega P."/>
            <person name="Normand P."/>
            <person name="Bacigalupe R."/>
            <person name="Pujic P."/>
            <person name="Lajus A."/>
            <person name="Vallenet D."/>
            <person name="Carro L."/>
            <person name="Coll P."/>
            <person name="Trujillo M.E."/>
        </authorList>
    </citation>
    <scope>NUCLEOTIDE SEQUENCE [LARGE SCALE GENOMIC DNA]</scope>
    <source>
        <strain evidence="9">Lupac 08</strain>
    </source>
</reference>
<keyword evidence="4 6" id="KW-0472">Membrane</keyword>
<dbReference type="EMBL" id="CAIE01000013">
    <property type="protein sequence ID" value="CCH16397.1"/>
    <property type="molecule type" value="Genomic_DNA"/>
</dbReference>
<keyword evidence="3 6" id="KW-1133">Transmembrane helix</keyword>
<name>I0KXV0_9ACTN</name>
<dbReference type="Proteomes" id="UP000003448">
    <property type="component" value="Unassembled WGS sequence"/>
</dbReference>
<accession>I0KXV0</accession>
<sequence length="410" mass="43927">MGKRRDVPAHQESEADGDPAPHRRLGARRLVGGLRERAREGLRSRTWRLRLYGLLAVQAGIAATIAWFVGYRFLHNPSPVLAPTTAVGIVAASMGSRLRRTVELLVGVILGLAVGDTLMPFFGIGAWQTGVVVVLAIVLAVLFKGGGSLLTQAGGTAVLIATLEPPVRDLSVPRFVDAAVGGLVGLGVGLLLVPIHPQRTLLRLAEPVVGPAATTIHELAAALRVRDLADAERSLRGLRELGPQLTALKEGLGAAQEVGRLAPLRWRERDSLAFHTASIQHLDRSLHSCRSLSRRLTTALKDEEPIPEEFPAAIDLLACALLTLRWTIQAGAEPREAREQILVGVEMIGRAQGEAVGDPTRPHVHRLGYSGLIAAGEFRMAAHDLLIASGLDAERAAVLVRRAVDGHRRN</sequence>
<feature type="transmembrane region" description="Helical" evidence="6">
    <location>
        <begin position="51"/>
        <end position="74"/>
    </location>
</feature>
<dbReference type="InterPro" id="IPR049453">
    <property type="entry name" value="Memb_transporter_dom"/>
</dbReference>
<evidence type="ECO:0000256" key="4">
    <source>
        <dbReference type="ARBA" id="ARBA00023136"/>
    </source>
</evidence>
<dbReference type="Pfam" id="PF13515">
    <property type="entry name" value="FUSC_2"/>
    <property type="match status" value="1"/>
</dbReference>
<gene>
    <name evidence="8" type="ORF">MILUP08_41311</name>
</gene>
<protein>
    <recommendedName>
        <fullName evidence="7">Integral membrane bound transporter domain-containing protein</fullName>
    </recommendedName>
</protein>
<dbReference type="GO" id="GO:0016020">
    <property type="term" value="C:membrane"/>
    <property type="evidence" value="ECO:0007669"/>
    <property type="project" value="UniProtKB-SubCell"/>
</dbReference>
<evidence type="ECO:0000259" key="7">
    <source>
        <dbReference type="Pfam" id="PF13515"/>
    </source>
</evidence>
<evidence type="ECO:0000256" key="3">
    <source>
        <dbReference type="ARBA" id="ARBA00022989"/>
    </source>
</evidence>
<feature type="domain" description="Integral membrane bound transporter" evidence="7">
    <location>
        <begin position="65"/>
        <end position="186"/>
    </location>
</feature>
<feature type="region of interest" description="Disordered" evidence="5">
    <location>
        <begin position="1"/>
        <end position="24"/>
    </location>
</feature>
<dbReference type="STRING" id="1150864.MILUP08_41311"/>
<evidence type="ECO:0000256" key="1">
    <source>
        <dbReference type="ARBA" id="ARBA00004141"/>
    </source>
</evidence>
<feature type="transmembrane region" description="Helical" evidence="6">
    <location>
        <begin position="105"/>
        <end position="127"/>
    </location>
</feature>
<comment type="subcellular location">
    <subcellularLocation>
        <location evidence="1">Membrane</location>
        <topology evidence="1">Multi-pass membrane protein</topology>
    </subcellularLocation>
</comment>
<dbReference type="AlphaFoldDB" id="I0KXV0"/>
<feature type="transmembrane region" description="Helical" evidence="6">
    <location>
        <begin position="133"/>
        <end position="163"/>
    </location>
</feature>
<dbReference type="eggNOG" id="COG4129">
    <property type="taxonomic scope" value="Bacteria"/>
</dbReference>
<feature type="transmembrane region" description="Helical" evidence="6">
    <location>
        <begin position="175"/>
        <end position="195"/>
    </location>
</feature>
<keyword evidence="9" id="KW-1185">Reference proteome</keyword>
<dbReference type="RefSeq" id="WP_007456219.1">
    <property type="nucleotide sequence ID" value="NZ_HF570108.1"/>
</dbReference>
<keyword evidence="2 6" id="KW-0812">Transmembrane</keyword>
<evidence type="ECO:0000256" key="2">
    <source>
        <dbReference type="ARBA" id="ARBA00022692"/>
    </source>
</evidence>
<evidence type="ECO:0000256" key="6">
    <source>
        <dbReference type="SAM" id="Phobius"/>
    </source>
</evidence>